<evidence type="ECO:0000313" key="2">
    <source>
        <dbReference type="Proteomes" id="UP001243375"/>
    </source>
</evidence>
<accession>A0ACC2X481</accession>
<gene>
    <name evidence="1" type="ORF">QFC22_004422</name>
</gene>
<dbReference type="Proteomes" id="UP001243375">
    <property type="component" value="Unassembled WGS sequence"/>
</dbReference>
<keyword evidence="2" id="KW-1185">Reference proteome</keyword>
<protein>
    <submittedName>
        <fullName evidence="1">Uncharacterized protein</fullName>
    </submittedName>
</protein>
<dbReference type="EMBL" id="JASBWU010000012">
    <property type="protein sequence ID" value="KAJ9117572.1"/>
    <property type="molecule type" value="Genomic_DNA"/>
</dbReference>
<reference evidence="1" key="1">
    <citation type="submission" date="2023-04" db="EMBL/GenBank/DDBJ databases">
        <title>Draft Genome sequencing of Naganishia species isolated from polar environments using Oxford Nanopore Technology.</title>
        <authorList>
            <person name="Leo P."/>
            <person name="Venkateswaran K."/>
        </authorList>
    </citation>
    <scope>NUCLEOTIDE SEQUENCE</scope>
    <source>
        <strain evidence="1">MNA-CCFEE 5425</strain>
    </source>
</reference>
<comment type="caution">
    <text evidence="1">The sequence shown here is derived from an EMBL/GenBank/DDBJ whole genome shotgun (WGS) entry which is preliminary data.</text>
</comment>
<evidence type="ECO:0000313" key="1">
    <source>
        <dbReference type="EMBL" id="KAJ9117572.1"/>
    </source>
</evidence>
<sequence>MPADMIKQTRFADFSQRTITDDQGSPRKATKTFSSSPALQHHFAQASPPSYGNSAAKLLDSQSKSSLSTSNCRQATSRPTISTYRLPSHNVAQPTSIISPMPTSPPYTAGHSGGQFYSPSRHQPHQFNPTTPDSDSDSSSDVLNPYSFNIGYSSQTFQSQNSQQHQAATQTSLDAELYNYPSSYEHTLLPSGLALASPFDSPVPSTITRSFLPTKLLDESGDMIVRGLQMKDTTRIEDQSYAEDEDSSDENYSTRKSFITPRKGRENESFCQVFAKTSPFDPFVVDGYAKHMPNSELSIKLPKVSGYVQEGAQQMDAEAMDDSARRCSAGVDGASGEEGSATAGPEAEKQVFGGSSRYLLIGGLDPEIDEKKLTDAITKKAEIYTLIGKHLHPHGIVLGEAIRPYLINNEAKVCITLTSGTSLVFPPIEQLKQTLSTFGDLQEFRAVSSSENAFLAVFCDSRIGPIAVKRLNKKFIGNAQLQLTLTDFTTESRSATEIPPLNQNGIDYQHLAKHFATVNPTSSFEPDVFKTQSWIGLSSSHADSSPKCSGLSPLRAPFTTTPDDRPFRQVAASSLLDTPTKWNETTVLDSPFDTPTKARLPKSAGRLYDISSLSPFATSPSKDLSTSSELRSTSMTLIEQLNAKFAKLHSFEVDRTLQDSPKWVDEEHVKPFGPALPSQRLLFECASLPVTPRKSFPKQSSTPQAFAPSPRGQQSKQSYSLNTTPKYVAQLGQQARQIEIMKNVPREMMINMQELRTGQYLPPIQTRTECLISLFELPQVMTLERR</sequence>
<organism evidence="1 2">
    <name type="scientific">Naganishia vaughanmartiniae</name>
    <dbReference type="NCBI Taxonomy" id="1424756"/>
    <lineage>
        <taxon>Eukaryota</taxon>
        <taxon>Fungi</taxon>
        <taxon>Dikarya</taxon>
        <taxon>Basidiomycota</taxon>
        <taxon>Agaricomycotina</taxon>
        <taxon>Tremellomycetes</taxon>
        <taxon>Filobasidiales</taxon>
        <taxon>Filobasidiaceae</taxon>
        <taxon>Naganishia</taxon>
    </lineage>
</organism>
<name>A0ACC2X481_9TREE</name>
<proteinExistence type="predicted"/>